<dbReference type="Gene3D" id="3.30.70.2740">
    <property type="match status" value="1"/>
</dbReference>
<dbReference type="Pfam" id="PF01565">
    <property type="entry name" value="FAD_binding_4"/>
    <property type="match status" value="1"/>
</dbReference>
<dbReference type="FunFam" id="3.30.70.2740:FF:000001">
    <property type="entry name" value="D-lactate dehydrogenase mitochondrial"/>
    <property type="match status" value="1"/>
</dbReference>
<organism evidence="7 8">
    <name type="scientific">Desulfosporosinus acididurans</name>
    <dbReference type="NCBI Taxonomy" id="476652"/>
    <lineage>
        <taxon>Bacteria</taxon>
        <taxon>Bacillati</taxon>
        <taxon>Bacillota</taxon>
        <taxon>Clostridia</taxon>
        <taxon>Eubacteriales</taxon>
        <taxon>Desulfitobacteriaceae</taxon>
        <taxon>Desulfosporosinus</taxon>
    </lineage>
</organism>
<proteinExistence type="inferred from homology"/>
<dbReference type="Gene3D" id="3.30.465.10">
    <property type="match status" value="1"/>
</dbReference>
<dbReference type="AlphaFoldDB" id="A0A0J1FW93"/>
<sequence length="458" mass="49670">MLSQTVVNRLKEIVGEKNVVTDKVGLLTYGYDGTLLSGEALGVVSPHTTEEVVEIVKLMNEHNIKLVPRGAGTNESGGTIPTQDSVVISFTKMTKIHEIDTENFVAVVEPGVINFDLQVELEKQNCYFPPDPSSYKASTIGGNVGECSGGPKCFKYGVTRDYILGLEVVLPNGKVIQTGGRNFQSEPAYDLTRIIVGAEGTLGLVTKVFVRIIPLPRAKKTMLAIYDKVEDASQTVADIVAAGIIPTTLELMDNLLINTTEDFSHAGLPRDAGAVLIIEVDGYPEDMDPQVKTISEICNKIAKEFKIAQSAAEVDQIWTSRRCAFGSVARVRPSYGVNDITVPRSNFPKAIQGVLKVAKEYGVTIGVVAHAGDGNLHPLVLFDQRNKEEVETVHAAEKALCMMALDLDGTVSGEHGIGLVKKKYLDSEFTPAAMGAFRKIKRSFDPSNRFNPGKVFEL</sequence>
<evidence type="ECO:0000256" key="1">
    <source>
        <dbReference type="ARBA" id="ARBA00001974"/>
    </source>
</evidence>
<dbReference type="InterPro" id="IPR004113">
    <property type="entry name" value="FAD-bd_oxidored_4_C"/>
</dbReference>
<dbReference type="Gene3D" id="1.10.45.10">
    <property type="entry name" value="Vanillyl-alcohol Oxidase, Chain A, domain 4"/>
    <property type="match status" value="1"/>
</dbReference>
<dbReference type="GO" id="GO:0016491">
    <property type="term" value="F:oxidoreductase activity"/>
    <property type="evidence" value="ECO:0007669"/>
    <property type="project" value="UniProtKB-KW"/>
</dbReference>
<dbReference type="FunFam" id="1.10.45.10:FF:000001">
    <property type="entry name" value="D-lactate dehydrogenase mitochondrial"/>
    <property type="match status" value="1"/>
</dbReference>
<evidence type="ECO:0000313" key="8">
    <source>
        <dbReference type="Proteomes" id="UP000036356"/>
    </source>
</evidence>
<dbReference type="InterPro" id="IPR036318">
    <property type="entry name" value="FAD-bd_PCMH-like_sf"/>
</dbReference>
<feature type="domain" description="FAD-binding PCMH-type" evidence="6">
    <location>
        <begin position="36"/>
        <end position="215"/>
    </location>
</feature>
<comment type="cofactor">
    <cofactor evidence="1">
        <name>FAD</name>
        <dbReference type="ChEBI" id="CHEBI:57692"/>
    </cofactor>
</comment>
<dbReference type="Proteomes" id="UP000036356">
    <property type="component" value="Unassembled WGS sequence"/>
</dbReference>
<dbReference type="InterPro" id="IPR016169">
    <property type="entry name" value="FAD-bd_PCMH_sub2"/>
</dbReference>
<keyword evidence="4" id="KW-0274">FAD</keyword>
<comment type="similarity">
    <text evidence="2">Belongs to the FAD-binding oxidoreductase/transferase type 4 family.</text>
</comment>
<name>A0A0J1FW93_9FIRM</name>
<dbReference type="PROSITE" id="PS51387">
    <property type="entry name" value="FAD_PCMH"/>
    <property type="match status" value="1"/>
</dbReference>
<dbReference type="RefSeq" id="WP_047808428.1">
    <property type="nucleotide sequence ID" value="NZ_LDZY01000002.1"/>
</dbReference>
<gene>
    <name evidence="7" type="ORF">DEAC_c04750</name>
</gene>
<dbReference type="SUPFAM" id="SSF55103">
    <property type="entry name" value="FAD-linked oxidases, C-terminal domain"/>
    <property type="match status" value="1"/>
</dbReference>
<accession>A0A0J1FW93</accession>
<keyword evidence="5 7" id="KW-0560">Oxidoreductase</keyword>
<dbReference type="EC" id="1.-.-.-" evidence="7"/>
<dbReference type="InterPro" id="IPR016166">
    <property type="entry name" value="FAD-bd_PCMH"/>
</dbReference>
<dbReference type="InterPro" id="IPR006094">
    <property type="entry name" value="Oxid_FAD_bind_N"/>
</dbReference>
<dbReference type="PANTHER" id="PTHR42934:SF2">
    <property type="entry name" value="GLYCOLATE OXIDASE SUBUNIT GLCD"/>
    <property type="match status" value="1"/>
</dbReference>
<dbReference type="SUPFAM" id="SSF56176">
    <property type="entry name" value="FAD-binding/transporter-associated domain-like"/>
    <property type="match status" value="1"/>
</dbReference>
<dbReference type="PATRIC" id="fig|476652.3.peg.480"/>
<dbReference type="STRING" id="476652.DEAC_c04750"/>
<dbReference type="GO" id="GO:0071949">
    <property type="term" value="F:FAD binding"/>
    <property type="evidence" value="ECO:0007669"/>
    <property type="project" value="InterPro"/>
</dbReference>
<evidence type="ECO:0000256" key="3">
    <source>
        <dbReference type="ARBA" id="ARBA00022630"/>
    </source>
</evidence>
<evidence type="ECO:0000259" key="6">
    <source>
        <dbReference type="PROSITE" id="PS51387"/>
    </source>
</evidence>
<dbReference type="InterPro" id="IPR051914">
    <property type="entry name" value="FAD-linked_OxidoTrans_Type4"/>
</dbReference>
<reference evidence="7 8" key="1">
    <citation type="submission" date="2015-06" db="EMBL/GenBank/DDBJ databases">
        <title>Draft genome of the moderately acidophilic sulfate reducer Candidatus Desulfosporosinus acididurans strain M1.</title>
        <authorList>
            <person name="Poehlein A."/>
            <person name="Petzsch P."/>
            <person name="Johnson B.D."/>
            <person name="Schloemann M."/>
            <person name="Daniel R."/>
            <person name="Muehling M."/>
        </authorList>
    </citation>
    <scope>NUCLEOTIDE SEQUENCE [LARGE SCALE GENOMIC DNA]</scope>
    <source>
        <strain evidence="7 8">M1</strain>
    </source>
</reference>
<dbReference type="EMBL" id="LDZY01000002">
    <property type="protein sequence ID" value="KLU67263.1"/>
    <property type="molecule type" value="Genomic_DNA"/>
</dbReference>
<comment type="caution">
    <text evidence="7">The sequence shown here is derived from an EMBL/GenBank/DDBJ whole genome shotgun (WGS) entry which is preliminary data.</text>
</comment>
<dbReference type="InterPro" id="IPR016164">
    <property type="entry name" value="FAD-linked_Oxase-like_C"/>
</dbReference>
<dbReference type="InterPro" id="IPR016171">
    <property type="entry name" value="Vanillyl_alc_oxidase_C-sub2"/>
</dbReference>
<protein>
    <submittedName>
        <fullName evidence="7">Putative FAD-linked oxidoreductase</fullName>
        <ecNumber evidence="7">1.-.-.-</ecNumber>
    </submittedName>
</protein>
<evidence type="ECO:0000313" key="7">
    <source>
        <dbReference type="EMBL" id="KLU67263.1"/>
    </source>
</evidence>
<dbReference type="PANTHER" id="PTHR42934">
    <property type="entry name" value="GLYCOLATE OXIDASE SUBUNIT GLCD"/>
    <property type="match status" value="1"/>
</dbReference>
<keyword evidence="8" id="KW-1185">Reference proteome</keyword>
<dbReference type="Pfam" id="PF02913">
    <property type="entry name" value="FAD-oxidase_C"/>
    <property type="match status" value="1"/>
</dbReference>
<evidence type="ECO:0000256" key="4">
    <source>
        <dbReference type="ARBA" id="ARBA00022827"/>
    </source>
</evidence>
<evidence type="ECO:0000256" key="2">
    <source>
        <dbReference type="ARBA" id="ARBA00008000"/>
    </source>
</evidence>
<keyword evidence="3" id="KW-0285">Flavoprotein</keyword>
<evidence type="ECO:0000256" key="5">
    <source>
        <dbReference type="ARBA" id="ARBA00023002"/>
    </source>
</evidence>